<name>A0A4Y2RJT6_ARAVE</name>
<sequence>MVINFPLDITPLESLFHKKWDTTLGSFVFQRNSFFKIRKCRLFPSLLALRVRHFQRPQPGLVRDSATTPPTTESKEGEAPCIRFHQPRAYAWLAEPICSGSPQGHWPPHLTAQGNSLDPFSSLAMAAEELIHEGQSPHSGPAARQQWGYCCPHEKQDKQAADSSRTPSLYSRERK</sequence>
<proteinExistence type="predicted"/>
<dbReference type="AlphaFoldDB" id="A0A4Y2RJT6"/>
<comment type="caution">
    <text evidence="2">The sequence shown here is derived from an EMBL/GenBank/DDBJ whole genome shotgun (WGS) entry which is preliminary data.</text>
</comment>
<feature type="region of interest" description="Disordered" evidence="1">
    <location>
        <begin position="60"/>
        <end position="79"/>
    </location>
</feature>
<accession>A0A4Y2RJT6</accession>
<evidence type="ECO:0000256" key="1">
    <source>
        <dbReference type="SAM" id="MobiDB-lite"/>
    </source>
</evidence>
<organism evidence="2 3">
    <name type="scientific">Araneus ventricosus</name>
    <name type="common">Orbweaver spider</name>
    <name type="synonym">Epeira ventricosa</name>
    <dbReference type="NCBI Taxonomy" id="182803"/>
    <lineage>
        <taxon>Eukaryota</taxon>
        <taxon>Metazoa</taxon>
        <taxon>Ecdysozoa</taxon>
        <taxon>Arthropoda</taxon>
        <taxon>Chelicerata</taxon>
        <taxon>Arachnida</taxon>
        <taxon>Araneae</taxon>
        <taxon>Araneomorphae</taxon>
        <taxon>Entelegynae</taxon>
        <taxon>Araneoidea</taxon>
        <taxon>Araneidae</taxon>
        <taxon>Araneus</taxon>
    </lineage>
</organism>
<feature type="region of interest" description="Disordered" evidence="1">
    <location>
        <begin position="133"/>
        <end position="175"/>
    </location>
</feature>
<evidence type="ECO:0000313" key="2">
    <source>
        <dbReference type="EMBL" id="GBN75911.1"/>
    </source>
</evidence>
<dbReference type="EMBL" id="BGPR01017369">
    <property type="protein sequence ID" value="GBN75911.1"/>
    <property type="molecule type" value="Genomic_DNA"/>
</dbReference>
<gene>
    <name evidence="2" type="ORF">AVEN_256663_1</name>
</gene>
<protein>
    <submittedName>
        <fullName evidence="2">Uncharacterized protein</fullName>
    </submittedName>
</protein>
<keyword evidence="3" id="KW-1185">Reference proteome</keyword>
<reference evidence="2 3" key="1">
    <citation type="journal article" date="2019" name="Sci. Rep.">
        <title>Orb-weaving spider Araneus ventricosus genome elucidates the spidroin gene catalogue.</title>
        <authorList>
            <person name="Kono N."/>
            <person name="Nakamura H."/>
            <person name="Ohtoshi R."/>
            <person name="Moran D.A.P."/>
            <person name="Shinohara A."/>
            <person name="Yoshida Y."/>
            <person name="Fujiwara M."/>
            <person name="Mori M."/>
            <person name="Tomita M."/>
            <person name="Arakawa K."/>
        </authorList>
    </citation>
    <scope>NUCLEOTIDE SEQUENCE [LARGE SCALE GENOMIC DNA]</scope>
</reference>
<dbReference type="Proteomes" id="UP000499080">
    <property type="component" value="Unassembled WGS sequence"/>
</dbReference>
<evidence type="ECO:0000313" key="3">
    <source>
        <dbReference type="Proteomes" id="UP000499080"/>
    </source>
</evidence>